<feature type="domain" description="Fe2OG dioxygenase" evidence="4">
    <location>
        <begin position="185"/>
        <end position="315"/>
    </location>
</feature>
<evidence type="ECO:0000313" key="6">
    <source>
        <dbReference type="Proteomes" id="UP000634136"/>
    </source>
</evidence>
<evidence type="ECO:0000313" key="5">
    <source>
        <dbReference type="EMBL" id="KAF7822864.1"/>
    </source>
</evidence>
<keyword evidence="5" id="KW-0223">Dioxygenase</keyword>
<reference evidence="5" key="1">
    <citation type="submission" date="2020-09" db="EMBL/GenBank/DDBJ databases">
        <title>Genome-Enabled Discovery of Anthraquinone Biosynthesis in Senna tora.</title>
        <authorList>
            <person name="Kang S.-H."/>
            <person name="Pandey R.P."/>
            <person name="Lee C.-M."/>
            <person name="Sim J.-S."/>
            <person name="Jeong J.-T."/>
            <person name="Choi B.-S."/>
            <person name="Jung M."/>
            <person name="Ginzburg D."/>
            <person name="Zhao K."/>
            <person name="Won S.Y."/>
            <person name="Oh T.-J."/>
            <person name="Yu Y."/>
            <person name="Kim N.-H."/>
            <person name="Lee O.R."/>
            <person name="Lee T.-H."/>
            <person name="Bashyal P."/>
            <person name="Kim T.-S."/>
            <person name="Lee W.-H."/>
            <person name="Kawkins C."/>
            <person name="Kim C.-K."/>
            <person name="Kim J.S."/>
            <person name="Ahn B.O."/>
            <person name="Rhee S.Y."/>
            <person name="Sohng J.K."/>
        </authorList>
    </citation>
    <scope>NUCLEOTIDE SEQUENCE</scope>
    <source>
        <tissue evidence="5">Leaf</tissue>
    </source>
</reference>
<protein>
    <submittedName>
        <fullName evidence="5">Gibberellin 2-beta-dioxygenase 8-like</fullName>
    </submittedName>
</protein>
<accession>A0A834TKM5</accession>
<dbReference type="GO" id="GO:0046872">
    <property type="term" value="F:metal ion binding"/>
    <property type="evidence" value="ECO:0007669"/>
    <property type="project" value="UniProtKB-KW"/>
</dbReference>
<dbReference type="AlphaFoldDB" id="A0A834TKM5"/>
<dbReference type="Gene3D" id="2.60.120.330">
    <property type="entry name" value="B-lactam Antibiotic, Isopenicillin N Synthase, Chain"/>
    <property type="match status" value="1"/>
</dbReference>
<dbReference type="Proteomes" id="UP000634136">
    <property type="component" value="Unassembled WGS sequence"/>
</dbReference>
<dbReference type="Pfam" id="PF03171">
    <property type="entry name" value="2OG-FeII_Oxy"/>
    <property type="match status" value="1"/>
</dbReference>
<evidence type="ECO:0000256" key="3">
    <source>
        <dbReference type="RuleBase" id="RU003682"/>
    </source>
</evidence>
<dbReference type="PANTHER" id="PTHR47990">
    <property type="entry name" value="2-OXOGLUTARATE (2OG) AND FE(II)-DEPENDENT OXYGENASE SUPERFAMILY PROTEIN-RELATED"/>
    <property type="match status" value="1"/>
</dbReference>
<comment type="similarity">
    <text evidence="3">Belongs to the iron/ascorbate-dependent oxidoreductase family.</text>
</comment>
<evidence type="ECO:0000256" key="2">
    <source>
        <dbReference type="ARBA" id="ARBA00023004"/>
    </source>
</evidence>
<dbReference type="EMBL" id="JAAIUW010000007">
    <property type="protein sequence ID" value="KAF7822864.1"/>
    <property type="molecule type" value="Genomic_DNA"/>
</dbReference>
<dbReference type="InterPro" id="IPR050231">
    <property type="entry name" value="Iron_ascorbate_oxido_reductase"/>
</dbReference>
<dbReference type="GO" id="GO:0051213">
    <property type="term" value="F:dioxygenase activity"/>
    <property type="evidence" value="ECO:0007669"/>
    <property type="project" value="UniProtKB-KW"/>
</dbReference>
<proteinExistence type="inferred from homology"/>
<gene>
    <name evidence="5" type="ORF">G2W53_021008</name>
</gene>
<name>A0A834TKM5_9FABA</name>
<dbReference type="InterPro" id="IPR044861">
    <property type="entry name" value="IPNS-like_FE2OG_OXY"/>
</dbReference>
<keyword evidence="3" id="KW-0560">Oxidoreductase</keyword>
<keyword evidence="2 3" id="KW-0408">Iron</keyword>
<comment type="caution">
    <text evidence="5">The sequence shown here is derived from an EMBL/GenBank/DDBJ whole genome shotgun (WGS) entry which is preliminary data.</text>
</comment>
<dbReference type="PROSITE" id="PS51471">
    <property type="entry name" value="FE2OG_OXY"/>
    <property type="match status" value="1"/>
</dbReference>
<dbReference type="InterPro" id="IPR027443">
    <property type="entry name" value="IPNS-like_sf"/>
</dbReference>
<sequence length="324" mass="37620">MDYEPPFLETYKTLLSVHHGDTRNDDDEISMVEERCDIPLIDVGRLDDEECKKQIIEAAKTWGFFQIVNHGIPQNILHSLMFEEMIDLFHRPFAVKSQEKFNNFLSASGYKWGNPSATSPNKLSWSESFLLFLSDMDKIHNNSNNLRSRVEYFGRRAAWLGERLSEILGEEVRMKSSYFRENCLENTGIFRLNRYPPCPAPLCSRLFGIIPHTDSSFLTFVYQDQVGGLQLLKDSHWLPLKPNPQALVVNIGDLFQAASNGVYKSVKHRVVCAEKEERKFTFREYKEQTHKDVKETGDKVGLPRFLISRNFHHHHLTTHQQQSI</sequence>
<dbReference type="InterPro" id="IPR005123">
    <property type="entry name" value="Oxoglu/Fe-dep_dioxygenase_dom"/>
</dbReference>
<keyword evidence="6" id="KW-1185">Reference proteome</keyword>
<dbReference type="InterPro" id="IPR026992">
    <property type="entry name" value="DIOX_N"/>
</dbReference>
<evidence type="ECO:0000256" key="1">
    <source>
        <dbReference type="ARBA" id="ARBA00022723"/>
    </source>
</evidence>
<keyword evidence="1 3" id="KW-0479">Metal-binding</keyword>
<dbReference type="Pfam" id="PF14226">
    <property type="entry name" value="DIOX_N"/>
    <property type="match status" value="1"/>
</dbReference>
<dbReference type="OrthoDB" id="288590at2759"/>
<evidence type="ECO:0000259" key="4">
    <source>
        <dbReference type="PROSITE" id="PS51471"/>
    </source>
</evidence>
<organism evidence="5 6">
    <name type="scientific">Senna tora</name>
    <dbReference type="NCBI Taxonomy" id="362788"/>
    <lineage>
        <taxon>Eukaryota</taxon>
        <taxon>Viridiplantae</taxon>
        <taxon>Streptophyta</taxon>
        <taxon>Embryophyta</taxon>
        <taxon>Tracheophyta</taxon>
        <taxon>Spermatophyta</taxon>
        <taxon>Magnoliopsida</taxon>
        <taxon>eudicotyledons</taxon>
        <taxon>Gunneridae</taxon>
        <taxon>Pentapetalae</taxon>
        <taxon>rosids</taxon>
        <taxon>fabids</taxon>
        <taxon>Fabales</taxon>
        <taxon>Fabaceae</taxon>
        <taxon>Caesalpinioideae</taxon>
        <taxon>Cassia clade</taxon>
        <taxon>Senna</taxon>
    </lineage>
</organism>
<dbReference type="SUPFAM" id="SSF51197">
    <property type="entry name" value="Clavaminate synthase-like"/>
    <property type="match status" value="1"/>
</dbReference>